<protein>
    <recommendedName>
        <fullName evidence="5">Protein STU1</fullName>
    </recommendedName>
</protein>
<dbReference type="AlphaFoldDB" id="A0A445JH61"/>
<feature type="compositionally biased region" description="Polar residues" evidence="1">
    <location>
        <begin position="139"/>
        <end position="149"/>
    </location>
</feature>
<comment type="caution">
    <text evidence="3">The sequence shown here is derived from an EMBL/GenBank/DDBJ whole genome shotgun (WGS) entry which is preliminary data.</text>
</comment>
<name>A0A445JH61_GLYSO</name>
<feature type="transmembrane region" description="Helical" evidence="2">
    <location>
        <begin position="91"/>
        <end position="109"/>
    </location>
</feature>
<evidence type="ECO:0000313" key="3">
    <source>
        <dbReference type="EMBL" id="RZB97744.1"/>
    </source>
</evidence>
<dbReference type="PANTHER" id="PTHR34364">
    <property type="entry name" value="WAS/WASL-INTERACTING FAMILY PROTEIN"/>
    <property type="match status" value="1"/>
</dbReference>
<organism evidence="3 4">
    <name type="scientific">Glycine soja</name>
    <name type="common">Wild soybean</name>
    <dbReference type="NCBI Taxonomy" id="3848"/>
    <lineage>
        <taxon>Eukaryota</taxon>
        <taxon>Viridiplantae</taxon>
        <taxon>Streptophyta</taxon>
        <taxon>Embryophyta</taxon>
        <taxon>Tracheophyta</taxon>
        <taxon>Spermatophyta</taxon>
        <taxon>Magnoliopsida</taxon>
        <taxon>eudicotyledons</taxon>
        <taxon>Gunneridae</taxon>
        <taxon>Pentapetalae</taxon>
        <taxon>rosids</taxon>
        <taxon>fabids</taxon>
        <taxon>Fabales</taxon>
        <taxon>Fabaceae</taxon>
        <taxon>Papilionoideae</taxon>
        <taxon>50 kb inversion clade</taxon>
        <taxon>NPAAA clade</taxon>
        <taxon>indigoferoid/millettioid clade</taxon>
        <taxon>Phaseoleae</taxon>
        <taxon>Glycine</taxon>
        <taxon>Glycine subgen. Soja</taxon>
    </lineage>
</organism>
<evidence type="ECO:0000256" key="2">
    <source>
        <dbReference type="SAM" id="Phobius"/>
    </source>
</evidence>
<sequence length="204" mass="22737">MSEEGPPKLYTNKPGKGSFFPSLFLLPENNCGKSNQISCFDAKFASFVTAQLKQFRGQQKSNGFSSPAAMDTHAAAPPPPPKEPFIRRYKFVWPVLLAVNLGVGAYLFMGTKKKDTGEEEQDATPVSTKDATPHVVETPVSSPSITNPVINREPIPENQQRELLKWILEEKRKVKAKDAEEKRKIDEEKALLKKLIRSKSIPSV</sequence>
<feature type="region of interest" description="Disordered" evidence="1">
    <location>
        <begin position="114"/>
        <end position="156"/>
    </location>
</feature>
<dbReference type="EMBL" id="QZWG01000008">
    <property type="protein sequence ID" value="RZB97744.1"/>
    <property type="molecule type" value="Genomic_DNA"/>
</dbReference>
<proteinExistence type="predicted"/>
<keyword evidence="2" id="KW-0472">Membrane</keyword>
<keyword evidence="2" id="KW-1133">Transmembrane helix</keyword>
<gene>
    <name evidence="3" type="ORF">D0Y65_021025</name>
</gene>
<reference evidence="3 4" key="1">
    <citation type="submission" date="2018-09" db="EMBL/GenBank/DDBJ databases">
        <title>A high-quality reference genome of wild soybean provides a powerful tool to mine soybean genomes.</title>
        <authorList>
            <person name="Xie M."/>
            <person name="Chung C.Y.L."/>
            <person name="Li M.-W."/>
            <person name="Wong F.-L."/>
            <person name="Chan T.-F."/>
            <person name="Lam H.-M."/>
        </authorList>
    </citation>
    <scope>NUCLEOTIDE SEQUENCE [LARGE SCALE GENOMIC DNA]</scope>
    <source>
        <strain evidence="4">cv. W05</strain>
        <tissue evidence="3">Hypocotyl of etiolated seedlings</tissue>
    </source>
</reference>
<keyword evidence="4" id="KW-1185">Reference proteome</keyword>
<evidence type="ECO:0000313" key="4">
    <source>
        <dbReference type="Proteomes" id="UP000289340"/>
    </source>
</evidence>
<accession>A0A445JH61</accession>
<dbReference type="Proteomes" id="UP000289340">
    <property type="component" value="Chromosome 8"/>
</dbReference>
<evidence type="ECO:0008006" key="5">
    <source>
        <dbReference type="Google" id="ProtNLM"/>
    </source>
</evidence>
<keyword evidence="2" id="KW-0812">Transmembrane</keyword>
<evidence type="ECO:0000256" key="1">
    <source>
        <dbReference type="SAM" id="MobiDB-lite"/>
    </source>
</evidence>
<feature type="region of interest" description="Disordered" evidence="1">
    <location>
        <begin position="58"/>
        <end position="81"/>
    </location>
</feature>
<dbReference type="PANTHER" id="PTHR34364:SF1">
    <property type="entry name" value="WAS_WASL-INTERACTING FAMILY PROTEIN"/>
    <property type="match status" value="1"/>
</dbReference>